<protein>
    <submittedName>
        <fullName evidence="1">Uncharacterized protein</fullName>
    </submittedName>
</protein>
<dbReference type="AlphaFoldDB" id="A0A0D2MXN0"/>
<dbReference type="RefSeq" id="XP_013904141.1">
    <property type="nucleotide sequence ID" value="XM_014048687.1"/>
</dbReference>
<dbReference type="KEGG" id="mng:MNEG_2833"/>
<dbReference type="Proteomes" id="UP000054498">
    <property type="component" value="Unassembled WGS sequence"/>
</dbReference>
<sequence length="84" mass="9222">MAKYQLPEGPVGLAIKVLAGLAAAFLWSSGPGAEEASEARMKQEKRTPYSRHYALKGRGRKEQLMFENKGDRTELVPTRASVGM</sequence>
<name>A0A0D2MXN0_9CHLO</name>
<dbReference type="EMBL" id="KK100554">
    <property type="protein sequence ID" value="KIZ05122.1"/>
    <property type="molecule type" value="Genomic_DNA"/>
</dbReference>
<dbReference type="GeneID" id="25735711"/>
<proteinExistence type="predicted"/>
<accession>A0A0D2MXN0</accession>
<reference evidence="1 2" key="1">
    <citation type="journal article" date="2013" name="BMC Genomics">
        <title>Reconstruction of the lipid metabolism for the microalga Monoraphidium neglectum from its genome sequence reveals characteristics suitable for biofuel production.</title>
        <authorList>
            <person name="Bogen C."/>
            <person name="Al-Dilaimi A."/>
            <person name="Albersmeier A."/>
            <person name="Wichmann J."/>
            <person name="Grundmann M."/>
            <person name="Rupp O."/>
            <person name="Lauersen K.J."/>
            <person name="Blifernez-Klassen O."/>
            <person name="Kalinowski J."/>
            <person name="Goesmann A."/>
            <person name="Mussgnug J.H."/>
            <person name="Kruse O."/>
        </authorList>
    </citation>
    <scope>NUCLEOTIDE SEQUENCE [LARGE SCALE GENOMIC DNA]</scope>
    <source>
        <strain evidence="1 2">SAG 48.87</strain>
    </source>
</reference>
<dbReference type="STRING" id="145388.A0A0D2MXN0"/>
<organism evidence="1 2">
    <name type="scientific">Monoraphidium neglectum</name>
    <dbReference type="NCBI Taxonomy" id="145388"/>
    <lineage>
        <taxon>Eukaryota</taxon>
        <taxon>Viridiplantae</taxon>
        <taxon>Chlorophyta</taxon>
        <taxon>core chlorophytes</taxon>
        <taxon>Chlorophyceae</taxon>
        <taxon>CS clade</taxon>
        <taxon>Sphaeropleales</taxon>
        <taxon>Selenastraceae</taxon>
        <taxon>Monoraphidium</taxon>
    </lineage>
</organism>
<dbReference type="OrthoDB" id="529691at2759"/>
<keyword evidence="2" id="KW-1185">Reference proteome</keyword>
<evidence type="ECO:0000313" key="2">
    <source>
        <dbReference type="Proteomes" id="UP000054498"/>
    </source>
</evidence>
<evidence type="ECO:0000313" key="1">
    <source>
        <dbReference type="EMBL" id="KIZ05122.1"/>
    </source>
</evidence>
<gene>
    <name evidence="1" type="ORF">MNEG_2833</name>
</gene>